<proteinExistence type="predicted"/>
<evidence type="ECO:0008006" key="3">
    <source>
        <dbReference type="Google" id="ProtNLM"/>
    </source>
</evidence>
<organism evidence="1 2">
    <name type="scientific">Hebeloma cylindrosporum</name>
    <dbReference type="NCBI Taxonomy" id="76867"/>
    <lineage>
        <taxon>Eukaryota</taxon>
        <taxon>Fungi</taxon>
        <taxon>Dikarya</taxon>
        <taxon>Basidiomycota</taxon>
        <taxon>Agaricomycotina</taxon>
        <taxon>Agaricomycetes</taxon>
        <taxon>Agaricomycetidae</taxon>
        <taxon>Agaricales</taxon>
        <taxon>Agaricineae</taxon>
        <taxon>Hymenogastraceae</taxon>
        <taxon>Hebeloma</taxon>
    </lineage>
</organism>
<feature type="non-terminal residue" evidence="1">
    <location>
        <position position="1"/>
    </location>
</feature>
<dbReference type="AlphaFoldDB" id="A0A0C2YPG2"/>
<dbReference type="Proteomes" id="UP000053424">
    <property type="component" value="Unassembled WGS sequence"/>
</dbReference>
<dbReference type="EMBL" id="KN831777">
    <property type="protein sequence ID" value="KIM42942.1"/>
    <property type="molecule type" value="Genomic_DNA"/>
</dbReference>
<dbReference type="HOGENOM" id="CLU_200113_0_0_1"/>
<evidence type="ECO:0000313" key="2">
    <source>
        <dbReference type="Proteomes" id="UP000053424"/>
    </source>
</evidence>
<gene>
    <name evidence="1" type="ORF">M413DRAFT_70017</name>
</gene>
<accession>A0A0C2YPG2</accession>
<keyword evidence="2" id="KW-1185">Reference proteome</keyword>
<protein>
    <recommendedName>
        <fullName evidence="3">Reverse transcriptase Ty1/copia-type domain-containing protein</fullName>
    </recommendedName>
</protein>
<reference evidence="1 2" key="1">
    <citation type="submission" date="2014-04" db="EMBL/GenBank/DDBJ databases">
        <authorList>
            <consortium name="DOE Joint Genome Institute"/>
            <person name="Kuo A."/>
            <person name="Gay G."/>
            <person name="Dore J."/>
            <person name="Kohler A."/>
            <person name="Nagy L.G."/>
            <person name="Floudas D."/>
            <person name="Copeland A."/>
            <person name="Barry K.W."/>
            <person name="Cichocki N."/>
            <person name="Veneault-Fourrey C."/>
            <person name="LaButti K."/>
            <person name="Lindquist E.A."/>
            <person name="Lipzen A."/>
            <person name="Lundell T."/>
            <person name="Morin E."/>
            <person name="Murat C."/>
            <person name="Sun H."/>
            <person name="Tunlid A."/>
            <person name="Henrissat B."/>
            <person name="Grigoriev I.V."/>
            <person name="Hibbett D.S."/>
            <person name="Martin F."/>
            <person name="Nordberg H.P."/>
            <person name="Cantor M.N."/>
            <person name="Hua S.X."/>
        </authorList>
    </citation>
    <scope>NUCLEOTIDE SEQUENCE [LARGE SCALE GENOMIC DNA]</scope>
    <source>
        <strain evidence="2">h7</strain>
    </source>
</reference>
<name>A0A0C2YPG2_HEBCY</name>
<reference evidence="2" key="2">
    <citation type="submission" date="2015-01" db="EMBL/GenBank/DDBJ databases">
        <title>Evolutionary Origins and Diversification of the Mycorrhizal Mutualists.</title>
        <authorList>
            <consortium name="DOE Joint Genome Institute"/>
            <consortium name="Mycorrhizal Genomics Consortium"/>
            <person name="Kohler A."/>
            <person name="Kuo A."/>
            <person name="Nagy L.G."/>
            <person name="Floudas D."/>
            <person name="Copeland A."/>
            <person name="Barry K.W."/>
            <person name="Cichocki N."/>
            <person name="Veneault-Fourrey C."/>
            <person name="LaButti K."/>
            <person name="Lindquist E.A."/>
            <person name="Lipzen A."/>
            <person name="Lundell T."/>
            <person name="Morin E."/>
            <person name="Murat C."/>
            <person name="Riley R."/>
            <person name="Ohm R."/>
            <person name="Sun H."/>
            <person name="Tunlid A."/>
            <person name="Henrissat B."/>
            <person name="Grigoriev I.V."/>
            <person name="Hibbett D.S."/>
            <person name="Martin F."/>
        </authorList>
    </citation>
    <scope>NUCLEOTIDE SEQUENCE [LARGE SCALE GENOMIC DNA]</scope>
    <source>
        <strain evidence="2">h7</strain>
    </source>
</reference>
<sequence>QEIIVLSMSEVEYVAAMHVTKEVLWLRSLINEVFETIPRPITLFSDNQSAITLTKDH</sequence>
<dbReference type="STRING" id="686832.A0A0C2YPG2"/>
<evidence type="ECO:0000313" key="1">
    <source>
        <dbReference type="EMBL" id="KIM42942.1"/>
    </source>
</evidence>
<dbReference type="OrthoDB" id="3344688at2759"/>